<evidence type="ECO:0000313" key="2">
    <source>
        <dbReference type="Proteomes" id="UP000600547"/>
    </source>
</evidence>
<protein>
    <submittedName>
        <fullName evidence="1">Uncharacterized protein</fullName>
    </submittedName>
</protein>
<dbReference type="EMBL" id="BMQG01000001">
    <property type="protein sequence ID" value="GGM29612.1"/>
    <property type="molecule type" value="Genomic_DNA"/>
</dbReference>
<dbReference type="AlphaFoldDB" id="A0A8H9L658"/>
<evidence type="ECO:0000313" key="1">
    <source>
        <dbReference type="EMBL" id="GGM29612.1"/>
    </source>
</evidence>
<reference evidence="2" key="1">
    <citation type="journal article" date="2019" name="Int. J. Syst. Evol. Microbiol.">
        <title>The Global Catalogue of Microorganisms (GCM) 10K type strain sequencing project: providing services to taxonomists for standard genome sequencing and annotation.</title>
        <authorList>
            <consortium name="The Broad Institute Genomics Platform"/>
            <consortium name="The Broad Institute Genome Sequencing Center for Infectious Disease"/>
            <person name="Wu L."/>
            <person name="Ma J."/>
        </authorList>
    </citation>
    <scope>NUCLEOTIDE SEQUENCE [LARGE SCALE GENOMIC DNA]</scope>
    <source>
        <strain evidence="2">JCM 31047</strain>
    </source>
</reference>
<sequence>MDIAGGRWGWLQAGVCIVAHSCGAEPEKGEDWVRATYERPGAVPARPVTAPAAA</sequence>
<dbReference type="Proteomes" id="UP000600547">
    <property type="component" value="Unassembled WGS sequence"/>
</dbReference>
<proteinExistence type="predicted"/>
<organism evidence="1 2">
    <name type="scientific">Deinococcus arenae</name>
    <dbReference type="NCBI Taxonomy" id="1452751"/>
    <lineage>
        <taxon>Bacteria</taxon>
        <taxon>Thermotogati</taxon>
        <taxon>Deinococcota</taxon>
        <taxon>Deinococci</taxon>
        <taxon>Deinococcales</taxon>
        <taxon>Deinococcaceae</taxon>
        <taxon>Deinococcus</taxon>
    </lineage>
</organism>
<keyword evidence="2" id="KW-1185">Reference proteome</keyword>
<gene>
    <name evidence="1" type="ORF">GCM10008956_02020</name>
</gene>
<name>A0A8H9L658_9DEIO</name>
<accession>A0A8H9L658</accession>
<comment type="caution">
    <text evidence="1">The sequence shown here is derived from an EMBL/GenBank/DDBJ whole genome shotgun (WGS) entry which is preliminary data.</text>
</comment>